<keyword evidence="2" id="KW-1185">Reference proteome</keyword>
<evidence type="ECO:0000313" key="1">
    <source>
        <dbReference type="EMBL" id="PRQ32774.1"/>
    </source>
</evidence>
<dbReference type="Proteomes" id="UP000238479">
    <property type="component" value="Chromosome 5"/>
</dbReference>
<proteinExistence type="predicted"/>
<dbReference type="EMBL" id="PDCK01000043">
    <property type="protein sequence ID" value="PRQ32774.1"/>
    <property type="molecule type" value="Genomic_DNA"/>
</dbReference>
<reference evidence="1 2" key="1">
    <citation type="journal article" date="2018" name="Nat. Genet.">
        <title>The Rosa genome provides new insights in the design of modern roses.</title>
        <authorList>
            <person name="Bendahmane M."/>
        </authorList>
    </citation>
    <scope>NUCLEOTIDE SEQUENCE [LARGE SCALE GENOMIC DNA]</scope>
    <source>
        <strain evidence="2">cv. Old Blush</strain>
    </source>
</reference>
<gene>
    <name evidence="1" type="ORF">RchiOBHm_Chr5g0050111</name>
</gene>
<protein>
    <submittedName>
        <fullName evidence="1">Uncharacterized protein</fullName>
    </submittedName>
</protein>
<dbReference type="AlphaFoldDB" id="A0A2P6QF00"/>
<organism evidence="1 2">
    <name type="scientific">Rosa chinensis</name>
    <name type="common">China rose</name>
    <dbReference type="NCBI Taxonomy" id="74649"/>
    <lineage>
        <taxon>Eukaryota</taxon>
        <taxon>Viridiplantae</taxon>
        <taxon>Streptophyta</taxon>
        <taxon>Embryophyta</taxon>
        <taxon>Tracheophyta</taxon>
        <taxon>Spermatophyta</taxon>
        <taxon>Magnoliopsida</taxon>
        <taxon>eudicotyledons</taxon>
        <taxon>Gunneridae</taxon>
        <taxon>Pentapetalae</taxon>
        <taxon>rosids</taxon>
        <taxon>fabids</taxon>
        <taxon>Rosales</taxon>
        <taxon>Rosaceae</taxon>
        <taxon>Rosoideae</taxon>
        <taxon>Rosoideae incertae sedis</taxon>
        <taxon>Rosa</taxon>
    </lineage>
</organism>
<comment type="caution">
    <text evidence="1">The sequence shown here is derived from an EMBL/GenBank/DDBJ whole genome shotgun (WGS) entry which is preliminary data.</text>
</comment>
<accession>A0A2P6QF00</accession>
<dbReference type="Gramene" id="PRQ32774">
    <property type="protein sequence ID" value="PRQ32774"/>
    <property type="gene ID" value="RchiOBHm_Chr5g0050111"/>
</dbReference>
<evidence type="ECO:0000313" key="2">
    <source>
        <dbReference type="Proteomes" id="UP000238479"/>
    </source>
</evidence>
<name>A0A2P6QF00_ROSCH</name>
<sequence>MDDLKSIYHFELLVVSGAPKVQTRQALYVLKKLGFSSHYVVDTIGFSGGFWIIWNENLVNDFF</sequence>